<evidence type="ECO:0000313" key="8">
    <source>
        <dbReference type="EMBL" id="ERL85617.1"/>
    </source>
</evidence>
<evidence type="ECO:0000256" key="5">
    <source>
        <dbReference type="ARBA" id="ARBA00047935"/>
    </source>
</evidence>
<dbReference type="InterPro" id="IPR000873">
    <property type="entry name" value="AMP-dep_synth/lig_dom"/>
</dbReference>
<evidence type="ECO:0000259" key="7">
    <source>
        <dbReference type="Pfam" id="PF16177"/>
    </source>
</evidence>
<evidence type="ECO:0000256" key="2">
    <source>
        <dbReference type="ARBA" id="ARBA00013275"/>
    </source>
</evidence>
<dbReference type="PANTHER" id="PTHR43347:SF3">
    <property type="entry name" value="ACYL-COA SYNTHETASE SHORT-CHAIN FAMILY MEMBER 3, MITOCHONDRIAL"/>
    <property type="match status" value="1"/>
</dbReference>
<dbReference type="STRING" id="77166.U4TXT0"/>
<name>U4TXT0_DENPD</name>
<dbReference type="GO" id="GO:0050218">
    <property type="term" value="F:propionate-CoA ligase activity"/>
    <property type="evidence" value="ECO:0007669"/>
    <property type="project" value="TreeGrafter"/>
</dbReference>
<feature type="domain" description="AMP-dependent synthetase/ligase" evidence="6">
    <location>
        <begin position="139"/>
        <end position="491"/>
    </location>
</feature>
<sequence>MSLVKRKKLESKKKGKTELPKLVTDYCSMMICSLDTYEKVFKESIENPESFWASVGTMVSWAKPWKKVLDNSQEPFTKWYVGGEINACYNAVDRHVEAGNGSKVALIYDSPGTGVVRKISYSELQEKKSLHRLHWLFSLKVSKLAGLLARYGVEKGDKVLIYMPLIPETVMAMLAVARLGAVHSVVFGGFAASELSTRINHAEPKVIIAASCGIEPNKILNYVDELNHAIGISYHKPNKCVIFQRRGVFIAELEPERDIDWEEAIKNVESVPCVPVEANEPLYILYTSGTTGEPKGVQRPVGGHLATLAYTMKTLYAMGPNDVWWSTSDFGWVVGHSYMCYGPLVYGITSIIYEGKPTTTPDPSSYYRIISEYKVNAMFTVPTALRILREVDPEAKFGAEYDISSLRQIWVAGEHLDMSAKLWAEKFFSVPVINHWWQTETGSAISGTCVGLKNPCHDSKLTTGLPFPGYNVLLKDGSLADVNELGRIVVKLPLPPGTLTTLYKADDRFHKTYFTRHSSRRYNQCGWTSAIHFSHRKHRAFPSRHMQCLCGFSARQNQKRSAVVLVCNERRLVIFARINPFEVDLMLFEDAILNEYLIAQELIALVREHMGPVASFRLAVGVKALPTTRSGKLCRKSIADLARNKMKKVPSTVMDPTVYKEIEEALRKIGF</sequence>
<evidence type="ECO:0000259" key="6">
    <source>
        <dbReference type="Pfam" id="PF00501"/>
    </source>
</evidence>
<reference evidence="8 9" key="1">
    <citation type="journal article" date="2013" name="Genome Biol.">
        <title>Draft genome of the mountain pine beetle, Dendroctonus ponderosae Hopkins, a major forest pest.</title>
        <authorList>
            <person name="Keeling C.I."/>
            <person name="Yuen M.M."/>
            <person name="Liao N.Y."/>
            <person name="Docking T.R."/>
            <person name="Chan S.K."/>
            <person name="Taylor G.A."/>
            <person name="Palmquist D.L."/>
            <person name="Jackman S.D."/>
            <person name="Nguyen A."/>
            <person name="Li M."/>
            <person name="Henderson H."/>
            <person name="Janes J.K."/>
            <person name="Zhao Y."/>
            <person name="Pandoh P."/>
            <person name="Moore R."/>
            <person name="Sperling F.A."/>
            <person name="Huber D.P."/>
            <person name="Birol I."/>
            <person name="Jones S.J."/>
            <person name="Bohlmann J."/>
        </authorList>
    </citation>
    <scope>NUCLEOTIDE SEQUENCE</scope>
</reference>
<evidence type="ECO:0000256" key="1">
    <source>
        <dbReference type="ARBA" id="ARBA00006432"/>
    </source>
</evidence>
<comment type="similarity">
    <text evidence="1">Belongs to the ATP-dependent AMP-binding enzyme family.</text>
</comment>
<dbReference type="Proteomes" id="UP000030742">
    <property type="component" value="Unassembled WGS sequence"/>
</dbReference>
<dbReference type="InterPro" id="IPR042099">
    <property type="entry name" value="ANL_N_sf"/>
</dbReference>
<protein>
    <recommendedName>
        <fullName evidence="3">Acyl-CoA synthetase short-chain family member 3, mitochondrial</fullName>
        <ecNumber evidence="2">6.2.1.1</ecNumber>
    </recommendedName>
    <alternativeName>
        <fullName evidence="4">Acetate--CoA ligase 3</fullName>
    </alternativeName>
</protein>
<dbReference type="Pfam" id="PF00501">
    <property type="entry name" value="AMP-binding"/>
    <property type="match status" value="1"/>
</dbReference>
<dbReference type="Pfam" id="PF16177">
    <property type="entry name" value="ACAS_N"/>
    <property type="match status" value="1"/>
</dbReference>
<dbReference type="InterPro" id="IPR020845">
    <property type="entry name" value="AMP-binding_CS"/>
</dbReference>
<dbReference type="PANTHER" id="PTHR43347">
    <property type="entry name" value="ACYL-COA SYNTHETASE"/>
    <property type="match status" value="1"/>
</dbReference>
<accession>U4TXT0</accession>
<dbReference type="EMBL" id="KB631727">
    <property type="protein sequence ID" value="ERL85617.1"/>
    <property type="molecule type" value="Genomic_DNA"/>
</dbReference>
<feature type="non-terminal residue" evidence="8">
    <location>
        <position position="671"/>
    </location>
</feature>
<dbReference type="OrthoDB" id="1706066at2759"/>
<dbReference type="Gene3D" id="3.40.50.12780">
    <property type="entry name" value="N-terminal domain of ligase-like"/>
    <property type="match status" value="1"/>
</dbReference>
<organism evidence="8 9">
    <name type="scientific">Dendroctonus ponderosae</name>
    <name type="common">Mountain pine beetle</name>
    <dbReference type="NCBI Taxonomy" id="77166"/>
    <lineage>
        <taxon>Eukaryota</taxon>
        <taxon>Metazoa</taxon>
        <taxon>Ecdysozoa</taxon>
        <taxon>Arthropoda</taxon>
        <taxon>Hexapoda</taxon>
        <taxon>Insecta</taxon>
        <taxon>Pterygota</taxon>
        <taxon>Neoptera</taxon>
        <taxon>Endopterygota</taxon>
        <taxon>Coleoptera</taxon>
        <taxon>Polyphaga</taxon>
        <taxon>Cucujiformia</taxon>
        <taxon>Curculionidae</taxon>
        <taxon>Scolytinae</taxon>
        <taxon>Dendroctonus</taxon>
    </lineage>
</organism>
<proteinExistence type="inferred from homology"/>
<dbReference type="PROSITE" id="PS00455">
    <property type="entry name" value="AMP_BINDING"/>
    <property type="match status" value="1"/>
</dbReference>
<feature type="domain" description="Acetyl-coenzyme A synthetase N-terminal" evidence="7">
    <location>
        <begin position="37"/>
        <end position="91"/>
    </location>
</feature>
<dbReference type="EC" id="6.2.1.1" evidence="2"/>
<gene>
    <name evidence="8" type="ORF">D910_03036</name>
</gene>
<evidence type="ECO:0000256" key="3">
    <source>
        <dbReference type="ARBA" id="ARBA00040004"/>
    </source>
</evidence>
<dbReference type="InterPro" id="IPR032387">
    <property type="entry name" value="ACAS_N"/>
</dbReference>
<dbReference type="GO" id="GO:0003987">
    <property type="term" value="F:acetate-CoA ligase activity"/>
    <property type="evidence" value="ECO:0007669"/>
    <property type="project" value="UniProtKB-EC"/>
</dbReference>
<dbReference type="AlphaFoldDB" id="U4TXT0"/>
<dbReference type="InterPro" id="IPR045851">
    <property type="entry name" value="AMP-bd_C_sf"/>
</dbReference>
<evidence type="ECO:0000313" key="9">
    <source>
        <dbReference type="Proteomes" id="UP000030742"/>
    </source>
</evidence>
<dbReference type="GO" id="GO:0005759">
    <property type="term" value="C:mitochondrial matrix"/>
    <property type="evidence" value="ECO:0007669"/>
    <property type="project" value="TreeGrafter"/>
</dbReference>
<dbReference type="Gene3D" id="3.30.300.30">
    <property type="match status" value="1"/>
</dbReference>
<dbReference type="SUPFAM" id="SSF56801">
    <property type="entry name" value="Acetyl-CoA synthetase-like"/>
    <property type="match status" value="1"/>
</dbReference>
<comment type="catalytic activity">
    <reaction evidence="5">
        <text>butanoate + ATP + CoA = butanoyl-CoA + AMP + diphosphate</text>
        <dbReference type="Rhea" id="RHEA:46172"/>
        <dbReference type="ChEBI" id="CHEBI:17968"/>
        <dbReference type="ChEBI" id="CHEBI:30616"/>
        <dbReference type="ChEBI" id="CHEBI:33019"/>
        <dbReference type="ChEBI" id="CHEBI:57287"/>
        <dbReference type="ChEBI" id="CHEBI:57371"/>
        <dbReference type="ChEBI" id="CHEBI:456215"/>
    </reaction>
    <physiologicalReaction direction="left-to-right" evidence="5">
        <dbReference type="Rhea" id="RHEA:46173"/>
    </physiologicalReaction>
</comment>
<evidence type="ECO:0000256" key="4">
    <source>
        <dbReference type="ARBA" id="ARBA00042755"/>
    </source>
</evidence>